<dbReference type="RefSeq" id="XP_041219625.1">
    <property type="nucleotide sequence ID" value="XM_041363015.1"/>
</dbReference>
<comment type="caution">
    <text evidence="2">The sequence shown here is derived from an EMBL/GenBank/DDBJ whole genome shotgun (WGS) entry which is preliminary data.</text>
</comment>
<dbReference type="EMBL" id="JABBWK010000085">
    <property type="protein sequence ID" value="KAG1894061.1"/>
    <property type="molecule type" value="Genomic_DNA"/>
</dbReference>
<sequence length="64" mass="7292">MTNAWAMLDLALSHLHGLEDGAIHLCMEERSRSMQYPAEGIREFETARQSINATFTGRHQTFRG</sequence>
<proteinExistence type="predicted"/>
<dbReference type="GeneID" id="64657313"/>
<dbReference type="Proteomes" id="UP001195769">
    <property type="component" value="Unassembled WGS sequence"/>
</dbReference>
<accession>A0AAD4DUF4</accession>
<keyword evidence="3" id="KW-1185">Reference proteome</keyword>
<reference evidence="2" key="1">
    <citation type="journal article" date="2020" name="New Phytol.">
        <title>Comparative genomics reveals dynamic genome evolution in host specialist ectomycorrhizal fungi.</title>
        <authorList>
            <person name="Lofgren L.A."/>
            <person name="Nguyen N.H."/>
            <person name="Vilgalys R."/>
            <person name="Ruytinx J."/>
            <person name="Liao H.L."/>
            <person name="Branco S."/>
            <person name="Kuo A."/>
            <person name="LaButti K."/>
            <person name="Lipzen A."/>
            <person name="Andreopoulos W."/>
            <person name="Pangilinan J."/>
            <person name="Riley R."/>
            <person name="Hundley H."/>
            <person name="Na H."/>
            <person name="Barry K."/>
            <person name="Grigoriev I.V."/>
            <person name="Stajich J.E."/>
            <person name="Kennedy P.G."/>
        </authorList>
    </citation>
    <scope>NUCLEOTIDE SEQUENCE</scope>
    <source>
        <strain evidence="2">FC203</strain>
    </source>
</reference>
<gene>
    <name evidence="1" type="ORF">F5891DRAFT_1063667</name>
    <name evidence="2" type="ORF">F5891DRAFT_1063743</name>
</gene>
<organism evidence="2 3">
    <name type="scientific">Suillus fuscotomentosus</name>
    <dbReference type="NCBI Taxonomy" id="1912939"/>
    <lineage>
        <taxon>Eukaryota</taxon>
        <taxon>Fungi</taxon>
        <taxon>Dikarya</taxon>
        <taxon>Basidiomycota</taxon>
        <taxon>Agaricomycotina</taxon>
        <taxon>Agaricomycetes</taxon>
        <taxon>Agaricomycetidae</taxon>
        <taxon>Boletales</taxon>
        <taxon>Suillineae</taxon>
        <taxon>Suillaceae</taxon>
        <taxon>Suillus</taxon>
    </lineage>
</organism>
<evidence type="ECO:0000313" key="2">
    <source>
        <dbReference type="EMBL" id="KAG1894061.1"/>
    </source>
</evidence>
<evidence type="ECO:0000313" key="3">
    <source>
        <dbReference type="Proteomes" id="UP001195769"/>
    </source>
</evidence>
<evidence type="ECO:0000313" key="1">
    <source>
        <dbReference type="EMBL" id="KAG1894049.1"/>
    </source>
</evidence>
<dbReference type="EMBL" id="JABBWK010000085">
    <property type="protein sequence ID" value="KAG1894049.1"/>
    <property type="molecule type" value="Genomic_DNA"/>
</dbReference>
<name>A0AAD4DUF4_9AGAM</name>
<dbReference type="AlphaFoldDB" id="A0AAD4DUF4"/>
<protein>
    <submittedName>
        <fullName evidence="2">Uncharacterized protein</fullName>
    </submittedName>
</protein>